<accession>A0A831RVH5</accession>
<evidence type="ECO:0000256" key="4">
    <source>
        <dbReference type="ARBA" id="ARBA00022989"/>
    </source>
</evidence>
<feature type="transmembrane region" description="Helical" evidence="6">
    <location>
        <begin position="195"/>
        <end position="214"/>
    </location>
</feature>
<feature type="transmembrane region" description="Helical" evidence="6">
    <location>
        <begin position="44"/>
        <end position="67"/>
    </location>
</feature>
<sequence>MDTTTNSSRQILLGSTLIVLGAIGFSAKSILIKLAYTDSAQVDAITLMTLRMLFALPFFLGVALWHGKSNTTSHSHQDWGALVLLGVMGYYLASLLDFKGLEYISAGLERLILFLYPTFVVLLTALLYRRPIAGIQRMALVLSYAGIGLVYGTRPMTASPNVAPGALLVFGGALAFAIYMTASGHYIPRFGSRRFTAYSMSVACGVTIAHFLLNKPLGQLAVPPDVLALAIALALLSTVLPAFLMNAGIQRIGADRAAIIGTVGPVSTLLLAWLVLDETLTMPQLLGAVLVLCGVLLVGLTNRRIGP</sequence>
<keyword evidence="2" id="KW-1003">Cell membrane</keyword>
<dbReference type="GO" id="GO:0005886">
    <property type="term" value="C:plasma membrane"/>
    <property type="evidence" value="ECO:0007669"/>
    <property type="project" value="UniProtKB-SubCell"/>
</dbReference>
<feature type="transmembrane region" description="Helical" evidence="6">
    <location>
        <begin position="257"/>
        <end position="276"/>
    </location>
</feature>
<comment type="subcellular location">
    <subcellularLocation>
        <location evidence="1">Cell membrane</location>
        <topology evidence="1">Multi-pass membrane protein</topology>
    </subcellularLocation>
</comment>
<feature type="transmembrane region" description="Helical" evidence="6">
    <location>
        <begin position="226"/>
        <end position="245"/>
    </location>
</feature>
<dbReference type="Gene3D" id="1.10.3730.20">
    <property type="match status" value="1"/>
</dbReference>
<keyword evidence="4 6" id="KW-1133">Transmembrane helix</keyword>
<organism evidence="8">
    <name type="scientific">Thiolapillus brandeum</name>
    <dbReference type="NCBI Taxonomy" id="1076588"/>
    <lineage>
        <taxon>Bacteria</taxon>
        <taxon>Pseudomonadati</taxon>
        <taxon>Pseudomonadota</taxon>
        <taxon>Gammaproteobacteria</taxon>
        <taxon>Chromatiales</taxon>
        <taxon>Sedimenticolaceae</taxon>
        <taxon>Thiolapillus</taxon>
    </lineage>
</organism>
<feature type="transmembrane region" description="Helical" evidence="6">
    <location>
        <begin position="135"/>
        <end position="153"/>
    </location>
</feature>
<evidence type="ECO:0000256" key="5">
    <source>
        <dbReference type="ARBA" id="ARBA00023136"/>
    </source>
</evidence>
<comment type="caution">
    <text evidence="8">The sequence shown here is derived from an EMBL/GenBank/DDBJ whole genome shotgun (WGS) entry which is preliminary data.</text>
</comment>
<dbReference type="AlphaFoldDB" id="A0A831RVH5"/>
<dbReference type="InterPro" id="IPR000620">
    <property type="entry name" value="EamA_dom"/>
</dbReference>
<evidence type="ECO:0000259" key="7">
    <source>
        <dbReference type="Pfam" id="PF00892"/>
    </source>
</evidence>
<dbReference type="PANTHER" id="PTHR42920">
    <property type="entry name" value="OS03G0707200 PROTEIN-RELATED"/>
    <property type="match status" value="1"/>
</dbReference>
<keyword evidence="5 6" id="KW-0472">Membrane</keyword>
<gene>
    <name evidence="8" type="ORF">ENJ12_04365</name>
</gene>
<dbReference type="Pfam" id="PF00892">
    <property type="entry name" value="EamA"/>
    <property type="match status" value="2"/>
</dbReference>
<proteinExistence type="predicted"/>
<name>A0A831RVH5_9GAMM</name>
<feature type="domain" description="EamA" evidence="7">
    <location>
        <begin position="13"/>
        <end position="151"/>
    </location>
</feature>
<feature type="transmembrane region" description="Helical" evidence="6">
    <location>
        <begin position="282"/>
        <end position="301"/>
    </location>
</feature>
<reference evidence="8" key="1">
    <citation type="journal article" date="2020" name="mSystems">
        <title>Genome- and Community-Level Interaction Insights into Carbon Utilization and Element Cycling Functions of Hydrothermarchaeota in Hydrothermal Sediment.</title>
        <authorList>
            <person name="Zhou Z."/>
            <person name="Liu Y."/>
            <person name="Xu W."/>
            <person name="Pan J."/>
            <person name="Luo Z.H."/>
            <person name="Li M."/>
        </authorList>
    </citation>
    <scope>NUCLEOTIDE SEQUENCE [LARGE SCALE GENOMIC DNA]</scope>
    <source>
        <strain evidence="8">HyVt-458</strain>
    </source>
</reference>
<evidence type="ECO:0000256" key="1">
    <source>
        <dbReference type="ARBA" id="ARBA00004651"/>
    </source>
</evidence>
<feature type="domain" description="EamA" evidence="7">
    <location>
        <begin position="164"/>
        <end position="299"/>
    </location>
</feature>
<dbReference type="EMBL" id="DRLF01000157">
    <property type="protein sequence ID" value="HEC06057.1"/>
    <property type="molecule type" value="Genomic_DNA"/>
</dbReference>
<feature type="transmembrane region" description="Helical" evidence="6">
    <location>
        <begin position="165"/>
        <end position="183"/>
    </location>
</feature>
<feature type="transmembrane region" description="Helical" evidence="6">
    <location>
        <begin position="110"/>
        <end position="128"/>
    </location>
</feature>
<evidence type="ECO:0000256" key="3">
    <source>
        <dbReference type="ARBA" id="ARBA00022692"/>
    </source>
</evidence>
<dbReference type="InterPro" id="IPR051258">
    <property type="entry name" value="Diverse_Substrate_Transporter"/>
</dbReference>
<feature type="transmembrane region" description="Helical" evidence="6">
    <location>
        <begin position="12"/>
        <end position="32"/>
    </location>
</feature>
<dbReference type="InterPro" id="IPR037185">
    <property type="entry name" value="EmrE-like"/>
</dbReference>
<keyword evidence="3 6" id="KW-0812">Transmembrane</keyword>
<dbReference type="PANTHER" id="PTHR42920:SF5">
    <property type="entry name" value="EAMA DOMAIN-CONTAINING PROTEIN"/>
    <property type="match status" value="1"/>
</dbReference>
<evidence type="ECO:0000256" key="2">
    <source>
        <dbReference type="ARBA" id="ARBA00022475"/>
    </source>
</evidence>
<dbReference type="Proteomes" id="UP000886339">
    <property type="component" value="Unassembled WGS sequence"/>
</dbReference>
<evidence type="ECO:0000313" key="8">
    <source>
        <dbReference type="EMBL" id="HEC06057.1"/>
    </source>
</evidence>
<feature type="transmembrane region" description="Helical" evidence="6">
    <location>
        <begin position="79"/>
        <end position="98"/>
    </location>
</feature>
<dbReference type="SUPFAM" id="SSF103481">
    <property type="entry name" value="Multidrug resistance efflux transporter EmrE"/>
    <property type="match status" value="2"/>
</dbReference>
<protein>
    <submittedName>
        <fullName evidence="8">EamA/RhaT family transporter</fullName>
    </submittedName>
</protein>
<evidence type="ECO:0000256" key="6">
    <source>
        <dbReference type="SAM" id="Phobius"/>
    </source>
</evidence>